<evidence type="ECO:0000313" key="2">
    <source>
        <dbReference type="Proteomes" id="UP000253961"/>
    </source>
</evidence>
<sequence length="124" mass="14430">MKKAASLIIFVLTIFVITLSCKISYPVKFLDLNEKIIKERTRWVLRLEDKSGFLIKGENLSQDTLIINHGNKTSIVPPRDLFNISIEQASQAEILNRTYHDITIRIKINYYKTNLIQEVYETTN</sequence>
<reference evidence="1 2" key="1">
    <citation type="submission" date="2018-07" db="EMBL/GenBank/DDBJ databases">
        <title>Pedobacter sp. nov., isolated from soil.</title>
        <authorList>
            <person name="Zhou L.Y."/>
            <person name="Du Z.J."/>
        </authorList>
    </citation>
    <scope>NUCLEOTIDE SEQUENCE [LARGE SCALE GENOMIC DNA]</scope>
    <source>
        <strain evidence="1 2">JDX94</strain>
    </source>
</reference>
<gene>
    <name evidence="1" type="ORF">DU508_17550</name>
</gene>
<organism evidence="1 2">
    <name type="scientific">Pedobacter chinensis</name>
    <dbReference type="NCBI Taxonomy" id="2282421"/>
    <lineage>
        <taxon>Bacteria</taxon>
        <taxon>Pseudomonadati</taxon>
        <taxon>Bacteroidota</taxon>
        <taxon>Sphingobacteriia</taxon>
        <taxon>Sphingobacteriales</taxon>
        <taxon>Sphingobacteriaceae</taxon>
        <taxon>Pedobacter</taxon>
    </lineage>
</organism>
<dbReference type="PROSITE" id="PS51257">
    <property type="entry name" value="PROKAR_LIPOPROTEIN"/>
    <property type="match status" value="1"/>
</dbReference>
<name>A0A369PZ69_9SPHI</name>
<dbReference type="AlphaFoldDB" id="A0A369PZ69"/>
<evidence type="ECO:0000313" key="1">
    <source>
        <dbReference type="EMBL" id="RDC55378.1"/>
    </source>
</evidence>
<proteinExistence type="predicted"/>
<protein>
    <submittedName>
        <fullName evidence="1">Uncharacterized protein</fullName>
    </submittedName>
</protein>
<dbReference type="EMBL" id="QPKV01000007">
    <property type="protein sequence ID" value="RDC55378.1"/>
    <property type="molecule type" value="Genomic_DNA"/>
</dbReference>
<accession>A0A369PZ69</accession>
<comment type="caution">
    <text evidence="1">The sequence shown here is derived from an EMBL/GenBank/DDBJ whole genome shotgun (WGS) entry which is preliminary data.</text>
</comment>
<dbReference type="Proteomes" id="UP000253961">
    <property type="component" value="Unassembled WGS sequence"/>
</dbReference>
<dbReference type="RefSeq" id="WP_115404068.1">
    <property type="nucleotide sequence ID" value="NZ_QPKV01000007.1"/>
</dbReference>
<keyword evidence="2" id="KW-1185">Reference proteome</keyword>